<feature type="signal peptide" evidence="1">
    <location>
        <begin position="1"/>
        <end position="20"/>
    </location>
</feature>
<name>A0A0G4IEV8_9ALVE</name>
<evidence type="ECO:0000256" key="1">
    <source>
        <dbReference type="SAM" id="SignalP"/>
    </source>
</evidence>
<accession>A0A0G4IEV8</accession>
<dbReference type="VEuPathDB" id="CryptoDB:Cvel_13785"/>
<gene>
    <name evidence="2" type="ORF">Cvel_13785</name>
</gene>
<keyword evidence="1" id="KW-0732">Signal</keyword>
<dbReference type="EMBL" id="CDMZ01005904">
    <property type="protein sequence ID" value="CEM55727.1"/>
    <property type="molecule type" value="Genomic_DNA"/>
</dbReference>
<reference evidence="2" key="1">
    <citation type="submission" date="2014-11" db="EMBL/GenBank/DDBJ databases">
        <authorList>
            <person name="Otto D Thomas"/>
            <person name="Naeem Raeece"/>
        </authorList>
    </citation>
    <scope>NUCLEOTIDE SEQUENCE</scope>
</reference>
<proteinExistence type="predicted"/>
<sequence length="326" mass="36556">MKSVCCLLAAVLLLAALSSSFHMEPSLAGSPRIGSCANRRRYLLTETSSFPMKRRREREKHAVRLWASPSPSTIEEVLLAAGKTEETAVDPSVVERLGRRGPSQMDWAIKKCRQTILAADKYRIIDPARQARSYIDVMGAILRTAPRSWIVGVNILEYIGMDWDSLYSEGTGVTLQISRLWRYALEIFLDIDLGRQKEFDKGEGIGSEGRTFDQRYWMQMKDVDSLPVVDMLLCLTRIALRHALVFKCEKRASLTIDLGWDDQEAFGRAERFLPSASDVQTLLLHDLDPPLQSEVSADGKALVVGDVSVDAWIAESKPKIEPQEDA</sequence>
<evidence type="ECO:0000313" key="2">
    <source>
        <dbReference type="EMBL" id="CEM55727.1"/>
    </source>
</evidence>
<organism evidence="2">
    <name type="scientific">Chromera velia CCMP2878</name>
    <dbReference type="NCBI Taxonomy" id="1169474"/>
    <lineage>
        <taxon>Eukaryota</taxon>
        <taxon>Sar</taxon>
        <taxon>Alveolata</taxon>
        <taxon>Colpodellida</taxon>
        <taxon>Chromeraceae</taxon>
        <taxon>Chromera</taxon>
    </lineage>
</organism>
<feature type="chain" id="PRO_5005193069" evidence="1">
    <location>
        <begin position="21"/>
        <end position="326"/>
    </location>
</feature>
<protein>
    <submittedName>
        <fullName evidence="2">Uncharacterized protein</fullName>
    </submittedName>
</protein>
<dbReference type="AlphaFoldDB" id="A0A0G4IEV8"/>